<gene>
    <name evidence="4" type="ORF">BSOLF_0755</name>
</gene>
<dbReference type="SUPFAM" id="SSF47781">
    <property type="entry name" value="RuvA domain 2-like"/>
    <property type="match status" value="1"/>
</dbReference>
<dbReference type="InterPro" id="IPR003583">
    <property type="entry name" value="Hlx-hairpin-Hlx_DNA-bd_motif"/>
</dbReference>
<evidence type="ECO:0000313" key="4">
    <source>
        <dbReference type="EMBL" id="PTQ56149.1"/>
    </source>
</evidence>
<feature type="transmembrane region" description="Helical" evidence="2">
    <location>
        <begin position="14"/>
        <end position="33"/>
    </location>
</feature>
<dbReference type="NCBIfam" id="TIGR00426">
    <property type="entry name" value="competence protein ComEA helix-hairpin-helix repeat region"/>
    <property type="match status" value="1"/>
</dbReference>
<organism evidence="4 5">
    <name type="scientific">Candidatus Carbonibacillus altaicus</name>
    <dbReference type="NCBI Taxonomy" id="2163959"/>
    <lineage>
        <taxon>Bacteria</taxon>
        <taxon>Bacillati</taxon>
        <taxon>Bacillota</taxon>
        <taxon>Bacilli</taxon>
        <taxon>Bacillales</taxon>
        <taxon>Candidatus Carbonibacillus</taxon>
    </lineage>
</organism>
<dbReference type="InterPro" id="IPR019554">
    <property type="entry name" value="Soluble_ligand-bd"/>
</dbReference>
<dbReference type="Proteomes" id="UP000244338">
    <property type="component" value="Unassembled WGS sequence"/>
</dbReference>
<evidence type="ECO:0000256" key="1">
    <source>
        <dbReference type="SAM" id="MobiDB-lite"/>
    </source>
</evidence>
<dbReference type="GO" id="GO:0003677">
    <property type="term" value="F:DNA binding"/>
    <property type="evidence" value="ECO:0007669"/>
    <property type="project" value="InterPro"/>
</dbReference>
<evidence type="ECO:0000313" key="5">
    <source>
        <dbReference type="Proteomes" id="UP000244338"/>
    </source>
</evidence>
<evidence type="ECO:0000256" key="2">
    <source>
        <dbReference type="SAM" id="Phobius"/>
    </source>
</evidence>
<accession>A0A2R6Y0D8</accession>
<feature type="domain" description="Helix-hairpin-helix DNA-binding motif class 1" evidence="3">
    <location>
        <begin position="222"/>
        <end position="241"/>
    </location>
</feature>
<dbReference type="InterPro" id="IPR051675">
    <property type="entry name" value="Endo/Exo/Phosphatase_dom_1"/>
</dbReference>
<proteinExistence type="predicted"/>
<dbReference type="GO" id="GO:0015627">
    <property type="term" value="C:type II protein secretion system complex"/>
    <property type="evidence" value="ECO:0007669"/>
    <property type="project" value="TreeGrafter"/>
</dbReference>
<keyword evidence="2" id="KW-1133">Transmembrane helix</keyword>
<dbReference type="PANTHER" id="PTHR21180">
    <property type="entry name" value="ENDONUCLEASE/EXONUCLEASE/PHOSPHATASE FAMILY DOMAIN-CONTAINING PROTEIN 1"/>
    <property type="match status" value="1"/>
</dbReference>
<sequence length="276" mass="29328">MERRDRLMEKFKQYWMIIVPAFLLLAGGGIYWATVERSGGAEWDFLNVDESGKISSDIPDKKNESPNVPAESGDLSPGVEPSAGSTLKASTEDKKEPDRLAVDIKGAVRFPGLYYVEEGTRVYDVIQLAGKLTEEADPSRINLAEKVVDGAVIYIPKKGSTEQTIGGGGQGGPNTAGTLSTTEPIVGSAIIFPSGQHGSSETQGGAGPGQDALVNINTAGLVELQTLPGIGPARAQAIIDYREKNGPFQDISELKKVNGIGPKTFEKLQDKVTVGR</sequence>
<dbReference type="GO" id="GO:0006281">
    <property type="term" value="P:DNA repair"/>
    <property type="evidence" value="ECO:0007669"/>
    <property type="project" value="InterPro"/>
</dbReference>
<dbReference type="EMBL" id="PEBX01000042">
    <property type="protein sequence ID" value="PTQ56149.1"/>
    <property type="molecule type" value="Genomic_DNA"/>
</dbReference>
<evidence type="ECO:0000259" key="3">
    <source>
        <dbReference type="SMART" id="SM00278"/>
    </source>
</evidence>
<dbReference type="InterPro" id="IPR004509">
    <property type="entry name" value="Competence_ComEA_HhH"/>
</dbReference>
<feature type="region of interest" description="Disordered" evidence="1">
    <location>
        <begin position="54"/>
        <end position="96"/>
    </location>
</feature>
<dbReference type="Pfam" id="PF10531">
    <property type="entry name" value="SLBB"/>
    <property type="match status" value="1"/>
</dbReference>
<reference evidence="5" key="1">
    <citation type="journal article" date="2018" name="Sci. Rep.">
        <title>Lignite coal burning seam in the remote Altai Mountains harbors a hydrogen-driven thermophilic microbial community.</title>
        <authorList>
            <person name="Kadnikov V.V."/>
            <person name="Mardanov A.V."/>
            <person name="Ivasenko D.A."/>
            <person name="Antsiferov D.V."/>
            <person name="Beletsky A.V."/>
            <person name="Karnachuk O.V."/>
            <person name="Ravin N.V."/>
        </authorList>
    </citation>
    <scope>NUCLEOTIDE SEQUENCE [LARGE SCALE GENOMIC DNA]</scope>
</reference>
<dbReference type="AlphaFoldDB" id="A0A2R6Y0D8"/>
<keyword evidence="2" id="KW-0472">Membrane</keyword>
<protein>
    <submittedName>
        <fullName evidence="4">Late competence protein ComEA, DNA receptor</fullName>
    </submittedName>
</protein>
<dbReference type="Gene3D" id="1.10.150.280">
    <property type="entry name" value="AF1531-like domain"/>
    <property type="match status" value="1"/>
</dbReference>
<keyword evidence="4" id="KW-0675">Receptor</keyword>
<comment type="caution">
    <text evidence="4">The sequence shown here is derived from an EMBL/GenBank/DDBJ whole genome shotgun (WGS) entry which is preliminary data.</text>
</comment>
<dbReference type="InterPro" id="IPR010994">
    <property type="entry name" value="RuvA_2-like"/>
</dbReference>
<name>A0A2R6Y0D8_9BACL</name>
<keyword evidence="2" id="KW-0812">Transmembrane</keyword>
<dbReference type="Gene3D" id="3.10.560.10">
    <property type="entry name" value="Outer membrane lipoprotein wza domain like"/>
    <property type="match status" value="1"/>
</dbReference>
<dbReference type="PANTHER" id="PTHR21180:SF32">
    <property type="entry name" value="ENDONUCLEASE_EXONUCLEASE_PHOSPHATASE FAMILY DOMAIN-CONTAINING PROTEIN 1"/>
    <property type="match status" value="1"/>
</dbReference>
<feature type="domain" description="Helix-hairpin-helix DNA-binding motif class 1" evidence="3">
    <location>
        <begin position="252"/>
        <end position="271"/>
    </location>
</feature>
<dbReference type="GO" id="GO:0015628">
    <property type="term" value="P:protein secretion by the type II secretion system"/>
    <property type="evidence" value="ECO:0007669"/>
    <property type="project" value="TreeGrafter"/>
</dbReference>
<dbReference type="Pfam" id="PF12836">
    <property type="entry name" value="HHH_3"/>
    <property type="match status" value="1"/>
</dbReference>
<dbReference type="SMART" id="SM00278">
    <property type="entry name" value="HhH1"/>
    <property type="match status" value="2"/>
</dbReference>